<evidence type="ECO:0000313" key="4">
    <source>
        <dbReference type="EMBL" id="ADD45848.1"/>
    </source>
</evidence>
<name>D3Q2U7_STANL</name>
<evidence type="ECO:0000259" key="3">
    <source>
        <dbReference type="Pfam" id="PF02638"/>
    </source>
</evidence>
<feature type="compositionally biased region" description="Basic and acidic residues" evidence="2">
    <location>
        <begin position="41"/>
        <end position="54"/>
    </location>
</feature>
<proteinExistence type="predicted"/>
<dbReference type="HOGENOM" id="CLU_019247_2_1_11"/>
<sequence length="550" mass="61693">MPESRPPFALSRRTVLGATGAVAAGGAAVWAGSAAFADTESDQRKPKCEPDPARPKRQLRGSWIATTVNIDWPSKSGLDVETQKAEYKRFLDDAHEYQLNAVVTQIRPTADAFWPSKFEPWSRWLTGTQGKDPGYDPVAFAVEETHKAGLEFHAWLNPYRISMKAAVGDVGTDLNKLHESHPARKNPEWVVAYPKSGGQLYYNPGLPEVREFVIDAMMDAVDKYDIDGVHFDDYFYPYPSGTEDFDDEKAFAEHGGDFDNKADWRRNNTDELIKEFGRRIKESKPWVKFGVSPFGVWRNKKDDPEGSDTTAGAPTYDVLYADTRKWVREGWIDYIAPQIYWAMSLKAASYKVLAKWWNEVCADVPCQLYIGEATYKVGVDTASPEWKEDPKELLNHLTLTRDHKAVNGNIYFSAKSVREDKLDAMTLLRDEHYTRPALVPAAKQLGGKPPKAPKVTSVHDAGGKYTVKWDKPSKKREGVDAVTWYAVYAVKGKPDECSFADATNLVAVRPATPDATKEEYTFEADPDLTVAVTALNRAWQESEPGLGKRH</sequence>
<gene>
    <name evidence="4" type="ordered locus">Snas_6227</name>
</gene>
<dbReference type="SUPFAM" id="SSF51445">
    <property type="entry name" value="(Trans)glycosidases"/>
    <property type="match status" value="1"/>
</dbReference>
<dbReference type="InterPro" id="IPR003790">
    <property type="entry name" value="GHL10"/>
</dbReference>
<dbReference type="KEGG" id="sna:Snas_6227"/>
<dbReference type="STRING" id="446470.Snas_6227"/>
<dbReference type="InterPro" id="IPR052177">
    <property type="entry name" value="Divisome_Glycosyl_Hydrolase"/>
</dbReference>
<dbReference type="PANTHER" id="PTHR43405">
    <property type="entry name" value="GLYCOSYL HYDROLASE DIGH"/>
    <property type="match status" value="1"/>
</dbReference>
<protein>
    <recommendedName>
        <fullName evidence="3">Glycosyl hydrolase-like 10 domain-containing protein</fullName>
    </recommendedName>
</protein>
<dbReference type="Pfam" id="PF02638">
    <property type="entry name" value="GHL10"/>
    <property type="match status" value="1"/>
</dbReference>
<dbReference type="OrthoDB" id="9773203at2"/>
<dbReference type="InterPro" id="IPR006311">
    <property type="entry name" value="TAT_signal"/>
</dbReference>
<reference evidence="4 5" key="1">
    <citation type="journal article" date="2009" name="Stand. Genomic Sci.">
        <title>Complete genome sequence of Stackebrandtia nassauensis type strain (LLR-40K-21).</title>
        <authorList>
            <person name="Munk C."/>
            <person name="Lapidus A."/>
            <person name="Copeland A."/>
            <person name="Jando M."/>
            <person name="Mayilraj S."/>
            <person name="Glavina Del Rio T."/>
            <person name="Nolan M."/>
            <person name="Chen F."/>
            <person name="Lucas S."/>
            <person name="Tice H."/>
            <person name="Cheng J.F."/>
            <person name="Han C."/>
            <person name="Detter J.C."/>
            <person name="Bruce D."/>
            <person name="Goodwin L."/>
            <person name="Chain P."/>
            <person name="Pitluck S."/>
            <person name="Goker M."/>
            <person name="Ovchinikova G."/>
            <person name="Pati A."/>
            <person name="Ivanova N."/>
            <person name="Mavromatis K."/>
            <person name="Chen A."/>
            <person name="Palaniappan K."/>
            <person name="Land M."/>
            <person name="Hauser L."/>
            <person name="Chang Y.J."/>
            <person name="Jeffries C.D."/>
            <person name="Bristow J."/>
            <person name="Eisen J.A."/>
            <person name="Markowitz V."/>
            <person name="Hugenholtz P."/>
            <person name="Kyrpides N.C."/>
            <person name="Klenk H.P."/>
        </authorList>
    </citation>
    <scope>NUCLEOTIDE SEQUENCE [LARGE SCALE GENOMIC DNA]</scope>
    <source>
        <strain evidence="5">DSM 44728 / CIP 108903 / NRRL B-16338 / NBRC 102104 / LLR-40K-21</strain>
    </source>
</reference>
<evidence type="ECO:0000313" key="5">
    <source>
        <dbReference type="Proteomes" id="UP000000844"/>
    </source>
</evidence>
<evidence type="ECO:0000256" key="2">
    <source>
        <dbReference type="SAM" id="MobiDB-lite"/>
    </source>
</evidence>
<dbReference type="eggNOG" id="COG1649">
    <property type="taxonomic scope" value="Bacteria"/>
</dbReference>
<keyword evidence="5" id="KW-1185">Reference proteome</keyword>
<dbReference type="Gene3D" id="3.20.20.80">
    <property type="entry name" value="Glycosidases"/>
    <property type="match status" value="1"/>
</dbReference>
<accession>D3Q2U7</accession>
<feature type="domain" description="Glycosyl hydrolase-like 10" evidence="3">
    <location>
        <begin position="58"/>
        <end position="386"/>
    </location>
</feature>
<organism evidence="4 5">
    <name type="scientific">Stackebrandtia nassauensis (strain DSM 44728 / CIP 108903 / NRRL B-16338 / NBRC 102104 / LLR-40K-21)</name>
    <dbReference type="NCBI Taxonomy" id="446470"/>
    <lineage>
        <taxon>Bacteria</taxon>
        <taxon>Bacillati</taxon>
        <taxon>Actinomycetota</taxon>
        <taxon>Actinomycetes</taxon>
        <taxon>Glycomycetales</taxon>
        <taxon>Glycomycetaceae</taxon>
        <taxon>Stackebrandtia</taxon>
    </lineage>
</organism>
<dbReference type="Proteomes" id="UP000000844">
    <property type="component" value="Chromosome"/>
</dbReference>
<dbReference type="InterPro" id="IPR017853">
    <property type="entry name" value="GH"/>
</dbReference>
<evidence type="ECO:0000256" key="1">
    <source>
        <dbReference type="ARBA" id="ARBA00022729"/>
    </source>
</evidence>
<dbReference type="PROSITE" id="PS51318">
    <property type="entry name" value="TAT"/>
    <property type="match status" value="1"/>
</dbReference>
<feature type="region of interest" description="Disordered" evidence="2">
    <location>
        <begin position="36"/>
        <end position="56"/>
    </location>
</feature>
<dbReference type="AlphaFoldDB" id="D3Q2U7"/>
<dbReference type="PANTHER" id="PTHR43405:SF1">
    <property type="entry name" value="GLYCOSYL HYDROLASE DIGH"/>
    <property type="match status" value="1"/>
</dbReference>
<dbReference type="RefSeq" id="WP_013021419.1">
    <property type="nucleotide sequence ID" value="NC_013947.1"/>
</dbReference>
<dbReference type="EMBL" id="CP001778">
    <property type="protein sequence ID" value="ADD45848.1"/>
    <property type="molecule type" value="Genomic_DNA"/>
</dbReference>
<keyword evidence="1" id="KW-0732">Signal</keyword>